<sequence>MVPIIKIWSKKVITASCSQNLDAQEEDPLGSVSKPNIEVIVGNNGAPQDLSLLVTYDSHIASQIWTGEKPSK</sequence>
<reference evidence="1" key="1">
    <citation type="submission" date="2022-04" db="EMBL/GenBank/DDBJ databases">
        <title>A functionally conserved STORR gene fusion in Papaver species that diverged 16.8 million years ago.</title>
        <authorList>
            <person name="Catania T."/>
        </authorList>
    </citation>
    <scope>NUCLEOTIDE SEQUENCE</scope>
    <source>
        <strain evidence="1">S-188037</strain>
    </source>
</reference>
<dbReference type="EMBL" id="JAJJMB010011819">
    <property type="protein sequence ID" value="KAI3898606.1"/>
    <property type="molecule type" value="Genomic_DNA"/>
</dbReference>
<gene>
    <name evidence="1" type="ORF">MKW98_000719</name>
</gene>
<dbReference type="AlphaFoldDB" id="A0AAD4SF30"/>
<evidence type="ECO:0000313" key="1">
    <source>
        <dbReference type="EMBL" id="KAI3898606.1"/>
    </source>
</evidence>
<protein>
    <submittedName>
        <fullName evidence="1">Uncharacterized protein</fullName>
    </submittedName>
</protein>
<keyword evidence="2" id="KW-1185">Reference proteome</keyword>
<evidence type="ECO:0000313" key="2">
    <source>
        <dbReference type="Proteomes" id="UP001202328"/>
    </source>
</evidence>
<proteinExistence type="predicted"/>
<comment type="caution">
    <text evidence="1">The sequence shown here is derived from an EMBL/GenBank/DDBJ whole genome shotgun (WGS) entry which is preliminary data.</text>
</comment>
<dbReference type="Proteomes" id="UP001202328">
    <property type="component" value="Unassembled WGS sequence"/>
</dbReference>
<organism evidence="1 2">
    <name type="scientific">Papaver atlanticum</name>
    <dbReference type="NCBI Taxonomy" id="357466"/>
    <lineage>
        <taxon>Eukaryota</taxon>
        <taxon>Viridiplantae</taxon>
        <taxon>Streptophyta</taxon>
        <taxon>Embryophyta</taxon>
        <taxon>Tracheophyta</taxon>
        <taxon>Spermatophyta</taxon>
        <taxon>Magnoliopsida</taxon>
        <taxon>Ranunculales</taxon>
        <taxon>Papaveraceae</taxon>
        <taxon>Papaveroideae</taxon>
        <taxon>Papaver</taxon>
    </lineage>
</organism>
<name>A0AAD4SF30_9MAGN</name>
<accession>A0AAD4SF30</accession>